<dbReference type="STRING" id="29170.A0A368GUV3"/>
<evidence type="ECO:0000313" key="3">
    <source>
        <dbReference type="Proteomes" id="UP000252519"/>
    </source>
</evidence>
<dbReference type="InterPro" id="IPR040676">
    <property type="entry name" value="DUF5641"/>
</dbReference>
<keyword evidence="3" id="KW-1185">Reference proteome</keyword>
<organism evidence="2 3">
    <name type="scientific">Ancylostoma caninum</name>
    <name type="common">Dog hookworm</name>
    <dbReference type="NCBI Taxonomy" id="29170"/>
    <lineage>
        <taxon>Eukaryota</taxon>
        <taxon>Metazoa</taxon>
        <taxon>Ecdysozoa</taxon>
        <taxon>Nematoda</taxon>
        <taxon>Chromadorea</taxon>
        <taxon>Rhabditida</taxon>
        <taxon>Rhabditina</taxon>
        <taxon>Rhabditomorpha</taxon>
        <taxon>Strongyloidea</taxon>
        <taxon>Ancylostomatidae</taxon>
        <taxon>Ancylostomatinae</taxon>
        <taxon>Ancylostoma</taxon>
    </lineage>
</organism>
<dbReference type="OrthoDB" id="5870116at2759"/>
<comment type="caution">
    <text evidence="2">The sequence shown here is derived from an EMBL/GenBank/DDBJ whole genome shotgun (WGS) entry which is preliminary data.</text>
</comment>
<protein>
    <recommendedName>
        <fullName evidence="1">DUF5641 domain-containing protein</fullName>
    </recommendedName>
</protein>
<dbReference type="EMBL" id="JOJR01000063">
    <property type="protein sequence ID" value="RCN47388.1"/>
    <property type="molecule type" value="Genomic_DNA"/>
</dbReference>
<proteinExistence type="predicted"/>
<sequence length="224" mass="25078">MPNLPAARVNRSRPFQKVGLDYLGPLKEGRSTINFSTSTLSQLHTIITEIEAILNSRPLTSLLFSADAIPLRPIDFISPEVTLQLNIPGAQADFNYLPQGSTQESLVAWHQETLAVLERFWDVCHRDYLSALAKRHQSRISQSRSTPLAPKVGHLVIMADDSLPRGRWPLAIIVELHSDKNNTVRTAIIRTARGKTLKRSINHLYPLEITASQKKYCGNPILLT</sequence>
<dbReference type="AlphaFoldDB" id="A0A368GUV3"/>
<dbReference type="Proteomes" id="UP000252519">
    <property type="component" value="Unassembled WGS sequence"/>
</dbReference>
<evidence type="ECO:0000259" key="1">
    <source>
        <dbReference type="Pfam" id="PF18701"/>
    </source>
</evidence>
<name>A0A368GUV3_ANCCA</name>
<reference evidence="2 3" key="1">
    <citation type="submission" date="2014-10" db="EMBL/GenBank/DDBJ databases">
        <title>Draft genome of the hookworm Ancylostoma caninum.</title>
        <authorList>
            <person name="Mitreva M."/>
        </authorList>
    </citation>
    <scope>NUCLEOTIDE SEQUENCE [LARGE SCALE GENOMIC DNA]</scope>
    <source>
        <strain evidence="2 3">Baltimore</strain>
    </source>
</reference>
<dbReference type="Pfam" id="PF18701">
    <property type="entry name" value="DUF5641"/>
    <property type="match status" value="1"/>
</dbReference>
<accession>A0A368GUV3</accession>
<evidence type="ECO:0000313" key="2">
    <source>
        <dbReference type="EMBL" id="RCN47388.1"/>
    </source>
</evidence>
<dbReference type="PANTHER" id="PTHR47331">
    <property type="entry name" value="PHD-TYPE DOMAIN-CONTAINING PROTEIN"/>
    <property type="match status" value="1"/>
</dbReference>
<feature type="domain" description="DUF5641" evidence="1">
    <location>
        <begin position="111"/>
        <end position="207"/>
    </location>
</feature>
<gene>
    <name evidence="2" type="ORF">ANCCAN_06522</name>
</gene>